<gene>
    <name evidence="3" type="ORF">HMC16_09785</name>
</gene>
<feature type="compositionally biased region" description="Low complexity" evidence="1">
    <location>
        <begin position="186"/>
        <end position="226"/>
    </location>
</feature>
<protein>
    <recommendedName>
        <fullName evidence="5">Lipoprotein</fullName>
    </recommendedName>
</protein>
<comment type="caution">
    <text evidence="3">The sequence shown here is derived from an EMBL/GenBank/DDBJ whole genome shotgun (WGS) entry which is preliminary data.</text>
</comment>
<dbReference type="Proteomes" id="UP000581408">
    <property type="component" value="Unassembled WGS sequence"/>
</dbReference>
<accession>A0A838CK85</accession>
<evidence type="ECO:0000256" key="2">
    <source>
        <dbReference type="SAM" id="SignalP"/>
    </source>
</evidence>
<organism evidence="3 4">
    <name type="scientific">Corynebacterium wankanglinii</name>
    <dbReference type="NCBI Taxonomy" id="2735136"/>
    <lineage>
        <taxon>Bacteria</taxon>
        <taxon>Bacillati</taxon>
        <taxon>Actinomycetota</taxon>
        <taxon>Actinomycetes</taxon>
        <taxon>Mycobacteriales</taxon>
        <taxon>Corynebacteriaceae</taxon>
        <taxon>Corynebacterium</taxon>
    </lineage>
</organism>
<feature type="signal peptide" evidence="2">
    <location>
        <begin position="1"/>
        <end position="18"/>
    </location>
</feature>
<sequence length="284" mass="29561">MMKLVVCALLVSSGVLVAGCSATTEPESDTTTTSNKTTEVGQEFAQVGDSVSVDCQGARCAGELRIEEILLGAGCRATLVAEDIPAGMQLVQVSGILTAVEKVTDGGGAEIGVTPEIPVAWDSENFKTTAEWGGGCDIPQDYEQWNTVPAKMGEKVRVYGSYLVTDDAKILGIANSKFDLGELPVAPTTSSSPETSSAARSSAAAQRSATQQVPAQQPSSVAPAPARQEDEAVVGYTEAPGQEEPQVMEKQIASCGDPSIHETGTTFFTDGTSGWTVNCAEQMM</sequence>
<keyword evidence="2" id="KW-0732">Signal</keyword>
<evidence type="ECO:0000256" key="1">
    <source>
        <dbReference type="SAM" id="MobiDB-lite"/>
    </source>
</evidence>
<name>A0A838CK85_9CORY</name>
<dbReference type="EMBL" id="JABFEE010000011">
    <property type="protein sequence ID" value="MBA1835996.1"/>
    <property type="molecule type" value="Genomic_DNA"/>
</dbReference>
<reference evidence="3 4" key="1">
    <citation type="submission" date="2020-05" db="EMBL/GenBank/DDBJ databases">
        <title>Descriptions of Corynebacterium xxxx sp. nov., Corynebacterium yyyy sp. nov. and Corynebacterium zzzz sp. nov.</title>
        <authorList>
            <person name="Zhang G."/>
        </authorList>
    </citation>
    <scope>NUCLEOTIDE SEQUENCE [LARGE SCALE GENOMIC DNA]</scope>
    <source>
        <strain evidence="4">zg-915</strain>
    </source>
</reference>
<dbReference type="PROSITE" id="PS51257">
    <property type="entry name" value="PROKAR_LIPOPROTEIN"/>
    <property type="match status" value="1"/>
</dbReference>
<dbReference type="AlphaFoldDB" id="A0A838CK85"/>
<feature type="region of interest" description="Disordered" evidence="1">
    <location>
        <begin position="185"/>
        <end position="231"/>
    </location>
</feature>
<evidence type="ECO:0000313" key="4">
    <source>
        <dbReference type="Proteomes" id="UP000581408"/>
    </source>
</evidence>
<feature type="chain" id="PRO_5038427083" description="Lipoprotein" evidence="2">
    <location>
        <begin position="19"/>
        <end position="284"/>
    </location>
</feature>
<evidence type="ECO:0008006" key="5">
    <source>
        <dbReference type="Google" id="ProtNLM"/>
    </source>
</evidence>
<proteinExistence type="predicted"/>
<evidence type="ECO:0000313" key="3">
    <source>
        <dbReference type="EMBL" id="MBA1835996.1"/>
    </source>
</evidence>